<sequence length="441" mass="49684">MQPKTMKQQNTLHGSNQPASSVRRQSGQRSQTRASMATEYQERFLPPTCHKAIITTSTKINPYHPLKGTGVDMTNYVRSYFVAQKWIKNPQKIQVPQPPVPPKNRKRYNSAPHDPGCCVANQNQSIVEDYMSVYKNDFQVWSSDKRQPYKARDNLKVNQGLIVPKDASKKDCCPKKCVAAYAPQVQEPLPIESMTSYRSDYITHPVQPRMKTYKPAHQINKSLPLQPATSFRKKQALETNPDPFDEASELFQQFKKWSLGVGTNFYTQGKAKESTPPANQNGFLSTTHADYLAHKCQCTKPILPVTQTCEKSKEPFQGTTTQREDYKVWDIPQCFPTHRNGPKKTNVAAPKSAPPAETRHINPKLEQTRACNLNCNTIEKLQCPAENGAVAGYECISRGDEESRVYWATGLDKGVTWSDEGMCEEQAPAHQVISCMVSGRT</sequence>
<evidence type="ECO:0000313" key="3">
    <source>
        <dbReference type="Proteomes" id="UP001314229"/>
    </source>
</evidence>
<dbReference type="Proteomes" id="UP001314229">
    <property type="component" value="Unassembled WGS sequence"/>
</dbReference>
<feature type="compositionally biased region" description="Low complexity" evidence="1">
    <location>
        <begin position="20"/>
        <end position="35"/>
    </location>
</feature>
<accession>A0AAV1PCL4</accession>
<feature type="region of interest" description="Disordered" evidence="1">
    <location>
        <begin position="93"/>
        <end position="115"/>
    </location>
</feature>
<gene>
    <name evidence="2" type="ORF">FSCOSCO3_A016163</name>
</gene>
<feature type="compositionally biased region" description="Polar residues" evidence="1">
    <location>
        <begin position="1"/>
        <end position="19"/>
    </location>
</feature>
<name>A0AAV1PCL4_SCOSC</name>
<evidence type="ECO:0000256" key="1">
    <source>
        <dbReference type="SAM" id="MobiDB-lite"/>
    </source>
</evidence>
<keyword evidence="3" id="KW-1185">Reference proteome</keyword>
<comment type="caution">
    <text evidence="2">The sequence shown here is derived from an EMBL/GenBank/DDBJ whole genome shotgun (WGS) entry which is preliminary data.</text>
</comment>
<feature type="region of interest" description="Disordered" evidence="1">
    <location>
        <begin position="1"/>
        <end position="39"/>
    </location>
</feature>
<feature type="region of interest" description="Disordered" evidence="1">
    <location>
        <begin position="339"/>
        <end position="358"/>
    </location>
</feature>
<organism evidence="2 3">
    <name type="scientific">Scomber scombrus</name>
    <name type="common">Atlantic mackerel</name>
    <name type="synonym">Scomber vernalis</name>
    <dbReference type="NCBI Taxonomy" id="13677"/>
    <lineage>
        <taxon>Eukaryota</taxon>
        <taxon>Metazoa</taxon>
        <taxon>Chordata</taxon>
        <taxon>Craniata</taxon>
        <taxon>Vertebrata</taxon>
        <taxon>Euteleostomi</taxon>
        <taxon>Actinopterygii</taxon>
        <taxon>Neopterygii</taxon>
        <taxon>Teleostei</taxon>
        <taxon>Neoteleostei</taxon>
        <taxon>Acanthomorphata</taxon>
        <taxon>Pelagiaria</taxon>
        <taxon>Scombriformes</taxon>
        <taxon>Scombridae</taxon>
        <taxon>Scomber</taxon>
    </lineage>
</organism>
<evidence type="ECO:0000313" key="2">
    <source>
        <dbReference type="EMBL" id="CAK6967996.1"/>
    </source>
</evidence>
<proteinExistence type="predicted"/>
<dbReference type="EMBL" id="CAWUFR010000112">
    <property type="protein sequence ID" value="CAK6967996.1"/>
    <property type="molecule type" value="Genomic_DNA"/>
</dbReference>
<protein>
    <submittedName>
        <fullName evidence="2">Stabilizer of axonemal microtubules 2</fullName>
    </submittedName>
</protein>
<reference evidence="2 3" key="1">
    <citation type="submission" date="2024-01" db="EMBL/GenBank/DDBJ databases">
        <authorList>
            <person name="Alioto T."/>
            <person name="Alioto T."/>
            <person name="Gomez Garrido J."/>
        </authorList>
    </citation>
    <scope>NUCLEOTIDE SEQUENCE [LARGE SCALE GENOMIC DNA]</scope>
</reference>
<dbReference type="AlphaFoldDB" id="A0AAV1PCL4"/>